<dbReference type="GO" id="GO:0003988">
    <property type="term" value="F:acetyl-CoA C-acyltransferase activity"/>
    <property type="evidence" value="ECO:0007669"/>
    <property type="project" value="UniProtKB-ARBA"/>
</dbReference>
<comment type="similarity">
    <text evidence="1 4">Belongs to the thiolase-like superfamily. Thiolase family.</text>
</comment>
<evidence type="ECO:0000256" key="2">
    <source>
        <dbReference type="ARBA" id="ARBA00022679"/>
    </source>
</evidence>
<dbReference type="Gene3D" id="3.40.47.10">
    <property type="match status" value="1"/>
</dbReference>
<keyword evidence="3 4" id="KW-0012">Acyltransferase</keyword>
<evidence type="ECO:0000259" key="5">
    <source>
        <dbReference type="Pfam" id="PF00108"/>
    </source>
</evidence>
<evidence type="ECO:0000256" key="3">
    <source>
        <dbReference type="ARBA" id="ARBA00023315"/>
    </source>
</evidence>
<dbReference type="InterPro" id="IPR020617">
    <property type="entry name" value="Thiolase_C"/>
</dbReference>
<dbReference type="EMBL" id="QGKL01000033">
    <property type="protein sequence ID" value="PWQ95533.1"/>
    <property type="molecule type" value="Genomic_DNA"/>
</dbReference>
<evidence type="ECO:0000256" key="4">
    <source>
        <dbReference type="RuleBase" id="RU003557"/>
    </source>
</evidence>
<gene>
    <name evidence="7" type="ORF">DKT75_12175</name>
</gene>
<dbReference type="PANTHER" id="PTHR18919">
    <property type="entry name" value="ACETYL-COA C-ACYLTRANSFERASE"/>
    <property type="match status" value="1"/>
</dbReference>
<accession>A0A317CDX9</accession>
<organism evidence="7 8">
    <name type="scientific">Leucothrix arctica</name>
    <dbReference type="NCBI Taxonomy" id="1481894"/>
    <lineage>
        <taxon>Bacteria</taxon>
        <taxon>Pseudomonadati</taxon>
        <taxon>Pseudomonadota</taxon>
        <taxon>Gammaproteobacteria</taxon>
        <taxon>Thiotrichales</taxon>
        <taxon>Thiotrichaceae</taxon>
        <taxon>Leucothrix</taxon>
    </lineage>
</organism>
<evidence type="ECO:0008006" key="9">
    <source>
        <dbReference type="Google" id="ProtNLM"/>
    </source>
</evidence>
<protein>
    <recommendedName>
        <fullName evidence="9">Acetyl-CoA acetyltransferase</fullName>
    </recommendedName>
</protein>
<dbReference type="RefSeq" id="WP_109823712.1">
    <property type="nucleotide sequence ID" value="NZ_QGKL01000033.1"/>
</dbReference>
<reference evidence="7 8" key="1">
    <citation type="submission" date="2018-05" db="EMBL/GenBank/DDBJ databases">
        <title>Leucothrix arctica sp. nov., isolated from Arctic seawater.</title>
        <authorList>
            <person name="Choi A."/>
            <person name="Baek K."/>
        </authorList>
    </citation>
    <scope>NUCLEOTIDE SEQUENCE [LARGE SCALE GENOMIC DNA]</scope>
    <source>
        <strain evidence="7 8">IMCC9719</strain>
    </source>
</reference>
<feature type="domain" description="Thiolase C-terminal" evidence="6">
    <location>
        <begin position="304"/>
        <end position="392"/>
    </location>
</feature>
<feature type="domain" description="Thiolase N-terminal" evidence="5">
    <location>
        <begin position="9"/>
        <end position="282"/>
    </location>
</feature>
<dbReference type="SUPFAM" id="SSF53901">
    <property type="entry name" value="Thiolase-like"/>
    <property type="match status" value="1"/>
</dbReference>
<evidence type="ECO:0000256" key="1">
    <source>
        <dbReference type="ARBA" id="ARBA00010982"/>
    </source>
</evidence>
<dbReference type="InterPro" id="IPR016039">
    <property type="entry name" value="Thiolase-like"/>
</dbReference>
<evidence type="ECO:0000313" key="7">
    <source>
        <dbReference type="EMBL" id="PWQ95533.1"/>
    </source>
</evidence>
<dbReference type="PIRSF" id="PIRSF000429">
    <property type="entry name" value="Ac-CoA_Ac_transf"/>
    <property type="match status" value="1"/>
</dbReference>
<dbReference type="PANTHER" id="PTHR18919:SF151">
    <property type="entry name" value="BLR2427 PROTEIN"/>
    <property type="match status" value="1"/>
</dbReference>
<dbReference type="Pfam" id="PF02803">
    <property type="entry name" value="Thiolase_C"/>
    <property type="match status" value="1"/>
</dbReference>
<dbReference type="InterPro" id="IPR002155">
    <property type="entry name" value="Thiolase"/>
</dbReference>
<comment type="caution">
    <text evidence="7">The sequence shown here is derived from an EMBL/GenBank/DDBJ whole genome shotgun (WGS) entry which is preliminary data.</text>
</comment>
<dbReference type="Pfam" id="PF00108">
    <property type="entry name" value="Thiolase_N"/>
    <property type="match status" value="1"/>
</dbReference>
<dbReference type="Proteomes" id="UP000245506">
    <property type="component" value="Unassembled WGS sequence"/>
</dbReference>
<evidence type="ECO:0000313" key="8">
    <source>
        <dbReference type="Proteomes" id="UP000245506"/>
    </source>
</evidence>
<name>A0A317CDX9_9GAMM</name>
<evidence type="ECO:0000259" key="6">
    <source>
        <dbReference type="Pfam" id="PF02803"/>
    </source>
</evidence>
<dbReference type="InterPro" id="IPR020616">
    <property type="entry name" value="Thiolase_N"/>
</dbReference>
<dbReference type="AlphaFoldDB" id="A0A317CDX9"/>
<proteinExistence type="inferred from homology"/>
<dbReference type="OrthoDB" id="1402717at2"/>
<keyword evidence="2 4" id="KW-0808">Transferase</keyword>
<sequence length="417" mass="45716">MPLPPQQPVYLVDGTRTPFDRRLRRDSSGGNAYTAQDLLHIAARDLLSRQPFDSTKIDNVIMASSQTLDCSSLAEDAARRLRCTNALTPQTFSGNEGVGIQALSYAYQAITSQGKSLVLLGGVEVVNAPLISASDELSEWFQVWKNASSISAKTKVFNTLHTSYFRQRAMPSDTPNERYTRHQSQAEAAANQSQISLDAQAEYVNLSQRRLKYAQRNNTLCNIVPVYYLDGSSRSSDENVITLDPESLKQALQTNPEATGLVTQNSVAQATEGACCLLLASQAFIDEYNITPLAQLFSPNTSACTDAIEASLNKHDLTSEEIDYWEWDEASAAEILALKQKPLFKSLSSFDRINLDGGCLATGNPFAAGQLRNILQLSHTLQRNKGEYGVCHFGFNSQNISTILLRNAIGDTAGRDT</sequence>
<keyword evidence="8" id="KW-1185">Reference proteome</keyword>